<proteinExistence type="predicted"/>
<dbReference type="Gene3D" id="2.60.200.20">
    <property type="match status" value="1"/>
</dbReference>
<evidence type="ECO:0000259" key="3">
    <source>
        <dbReference type="PROSITE" id="PS50006"/>
    </source>
</evidence>
<evidence type="ECO:0000256" key="2">
    <source>
        <dbReference type="SAM" id="MobiDB-lite"/>
    </source>
</evidence>
<evidence type="ECO:0000313" key="4">
    <source>
        <dbReference type="EMBL" id="PRZ10518.1"/>
    </source>
</evidence>
<dbReference type="InterPro" id="IPR008984">
    <property type="entry name" value="SMAD_FHA_dom_sf"/>
</dbReference>
<dbReference type="InterPro" id="IPR000253">
    <property type="entry name" value="FHA_dom"/>
</dbReference>
<feature type="compositionally biased region" description="Low complexity" evidence="2">
    <location>
        <begin position="240"/>
        <end position="256"/>
    </location>
</feature>
<sequence>MTARYVIGPAYAVVRGGTVVVLPEKVTPELVAELWGVLEHGGGVVPVLEVLTGAFGASLASLPPFALAVADGRRVQVAARGAASVTVARADGRDHVSGDGVTTWAERTFDDVVDLAVQVGTTEPDADLVDVRALPLTSGVVLVASVGVRLTQDAVAAAAPRRAEPAPDPWELDDVDPVPVTDAPVVPAAAPAPVAPAPVAAVASDASDATIVPEATFAPVGFAPGAGAEPEPVPESDDTGSSPAEEPSAGEPPVEETTGFGHLWGSTVMRGVEAAAVRPPEEDDEDEDGPEDAASPSPGTAEPSTVGTGTTETGTAEPSTAEPSTAEPSTAEDGRPAPEDEIDGSTVMSSAIADLRAVAGETLADPVTSADPAVEHVVAAGVPDPAVLPGPSFASAPLPGRPAILARSCGAGHPNPPQRDHCATCGQALVGEARQVPRPSLGVMAVSGGPRVALDRPVVVGRRPRSPRAASDDLPRLVTVPSPQQDISRSHLEVRLEGWHVLISDMSTTNGTTLLRSGQPPLRLHPGEPVLVVASDVVDLGDGVTLTFEGIL</sequence>
<keyword evidence="1" id="KW-0597">Phosphoprotein</keyword>
<feature type="compositionally biased region" description="Acidic residues" evidence="2">
    <location>
        <begin position="281"/>
        <end position="291"/>
    </location>
</feature>
<evidence type="ECO:0000256" key="1">
    <source>
        <dbReference type="ARBA" id="ARBA00022553"/>
    </source>
</evidence>
<organism evidence="4 5">
    <name type="scientific">Isoptericola halotolerans</name>
    <dbReference type="NCBI Taxonomy" id="300560"/>
    <lineage>
        <taxon>Bacteria</taxon>
        <taxon>Bacillati</taxon>
        <taxon>Actinomycetota</taxon>
        <taxon>Actinomycetes</taxon>
        <taxon>Micrococcales</taxon>
        <taxon>Promicromonosporaceae</taxon>
        <taxon>Isoptericola</taxon>
    </lineage>
</organism>
<feature type="compositionally biased region" description="Low complexity" evidence="2">
    <location>
        <begin position="302"/>
        <end position="323"/>
    </location>
</feature>
<comment type="caution">
    <text evidence="4">The sequence shown here is derived from an EMBL/GenBank/DDBJ whole genome shotgun (WGS) entry which is preliminary data.</text>
</comment>
<feature type="region of interest" description="Disordered" evidence="2">
    <location>
        <begin position="222"/>
        <end position="261"/>
    </location>
</feature>
<dbReference type="EMBL" id="PVTX01000001">
    <property type="protein sequence ID" value="PRZ10518.1"/>
    <property type="molecule type" value="Genomic_DNA"/>
</dbReference>
<feature type="domain" description="FHA" evidence="3">
    <location>
        <begin position="458"/>
        <end position="514"/>
    </location>
</feature>
<protein>
    <submittedName>
        <fullName evidence="4">FHA domain-containing protein</fullName>
    </submittedName>
</protein>
<name>A0ABX5ELH9_9MICO</name>
<keyword evidence="5" id="KW-1185">Reference proteome</keyword>
<dbReference type="RefSeq" id="WP_106265055.1">
    <property type="nucleotide sequence ID" value="NZ_PVTX01000001.1"/>
</dbReference>
<gene>
    <name evidence="4" type="ORF">BCL65_101663</name>
</gene>
<dbReference type="Proteomes" id="UP000239895">
    <property type="component" value="Unassembled WGS sequence"/>
</dbReference>
<evidence type="ECO:0000313" key="5">
    <source>
        <dbReference type="Proteomes" id="UP000239895"/>
    </source>
</evidence>
<accession>A0ABX5ELH9</accession>
<dbReference type="PROSITE" id="PS50006">
    <property type="entry name" value="FHA_DOMAIN"/>
    <property type="match status" value="1"/>
</dbReference>
<reference evidence="4 5" key="1">
    <citation type="submission" date="2018-03" db="EMBL/GenBank/DDBJ databases">
        <title>Comparative analysis of microorganisms from saline springs in Andes Mountain Range, Colombia.</title>
        <authorList>
            <person name="Rubin E."/>
        </authorList>
    </citation>
    <scope>NUCLEOTIDE SEQUENCE [LARGE SCALE GENOMIC DNA]</scope>
    <source>
        <strain evidence="4 5">CG 23</strain>
    </source>
</reference>
<feature type="region of interest" description="Disordered" evidence="2">
    <location>
        <begin position="275"/>
        <end position="344"/>
    </location>
</feature>
<dbReference type="SUPFAM" id="SSF49879">
    <property type="entry name" value="SMAD/FHA domain"/>
    <property type="match status" value="1"/>
</dbReference>
<dbReference type="Pfam" id="PF00498">
    <property type="entry name" value="FHA"/>
    <property type="match status" value="1"/>
</dbReference>
<dbReference type="CDD" id="cd00060">
    <property type="entry name" value="FHA"/>
    <property type="match status" value="1"/>
</dbReference>